<dbReference type="InterPro" id="IPR050511">
    <property type="entry name" value="AMPK_gamma/SDS23_families"/>
</dbReference>
<name>A0AAN7TLE1_9MYCE</name>
<dbReference type="InterPro" id="IPR000644">
    <property type="entry name" value="CBS_dom"/>
</dbReference>
<evidence type="ECO:0000256" key="3">
    <source>
        <dbReference type="ARBA" id="ARBA00023122"/>
    </source>
</evidence>
<accession>A0AAN7TLE1</accession>
<feature type="domain" description="CBS" evidence="6">
    <location>
        <begin position="349"/>
        <end position="408"/>
    </location>
</feature>
<feature type="domain" description="CBS" evidence="6">
    <location>
        <begin position="423"/>
        <end position="484"/>
    </location>
</feature>
<feature type="domain" description="CBS" evidence="6">
    <location>
        <begin position="264"/>
        <end position="326"/>
    </location>
</feature>
<organism evidence="7 8">
    <name type="scientific">Dictyostelium firmibasis</name>
    <dbReference type="NCBI Taxonomy" id="79012"/>
    <lineage>
        <taxon>Eukaryota</taxon>
        <taxon>Amoebozoa</taxon>
        <taxon>Evosea</taxon>
        <taxon>Eumycetozoa</taxon>
        <taxon>Dictyostelia</taxon>
        <taxon>Dictyosteliales</taxon>
        <taxon>Dictyosteliaceae</taxon>
        <taxon>Dictyostelium</taxon>
    </lineage>
</organism>
<keyword evidence="2" id="KW-0677">Repeat</keyword>
<feature type="region of interest" description="Disordered" evidence="5">
    <location>
        <begin position="43"/>
        <end position="71"/>
    </location>
</feature>
<sequence length="562" mass="62615">MWYPGDEDEEFTSIIESIEKKETQEIKIKTEKLRQSSLNQLSIEQSEGVSSGSEFNDNSNKTSNTDTPTKTAITTTMNNNNERILSTSTGYDIRLPPNSIEQPSPSFISSSQDGVLTIDSSLPVDVEKSNKESQSPPNGDNQILNNNNMFFKDITSLPSTDIDSNSNNNNNDNPLKQTMSSSPSKTTNTTTNTINITTNSTTTTPSLSSSSNNNSSTVSTVSEGLENLNLKSGIKKIDSETEKYIEEGKQVFVNFLKGHTCYDVIPISGKVVVLDTKLAVKSAFYALEENGIKSAPLWNSEQHDFTGMITVSDFIDILLYYYRKPKSNNIFQDMGIHRIETFWREISVERPSSLISTEPETNLYDAASLLLCYKIHRLPVVDKKDTNSILHILTHSRILAFMMKSLPQLPEKLLSIPIGSLGIGTFATVVTVMTHTPLVEVLELLSEKKISAVPIIDSETSKIVDVYSKSDVTLMSKQGILSPSDLNLPVHQVLSTFTKLWQRPEQIYTCTRFDKLGDVIERCIKKRVHRLVCIDSSKKVEGILSLSDILNYLLNDVKSINH</sequence>
<keyword evidence="3 4" id="KW-0129">CBS domain</keyword>
<dbReference type="AlphaFoldDB" id="A0AAN7TLE1"/>
<dbReference type="GO" id="GO:0031588">
    <property type="term" value="C:nucleotide-activated protein kinase complex"/>
    <property type="evidence" value="ECO:0007669"/>
    <property type="project" value="TreeGrafter"/>
</dbReference>
<evidence type="ECO:0000256" key="4">
    <source>
        <dbReference type="PROSITE-ProRule" id="PRU00703"/>
    </source>
</evidence>
<dbReference type="SMART" id="SM00116">
    <property type="entry name" value="CBS"/>
    <property type="match status" value="4"/>
</dbReference>
<reference evidence="7 8" key="1">
    <citation type="submission" date="2023-11" db="EMBL/GenBank/DDBJ databases">
        <title>Dfirmibasis_genome.</title>
        <authorList>
            <person name="Edelbroek B."/>
            <person name="Kjellin J."/>
            <person name="Jerlstrom-Hultqvist J."/>
            <person name="Soderbom F."/>
        </authorList>
    </citation>
    <scope>NUCLEOTIDE SEQUENCE [LARGE SCALE GENOMIC DNA]</scope>
    <source>
        <strain evidence="7 8">TNS-C-14</strain>
    </source>
</reference>
<feature type="compositionally biased region" description="Low complexity" evidence="5">
    <location>
        <begin position="180"/>
        <end position="222"/>
    </location>
</feature>
<dbReference type="GO" id="GO:0019901">
    <property type="term" value="F:protein kinase binding"/>
    <property type="evidence" value="ECO:0007669"/>
    <property type="project" value="TreeGrafter"/>
</dbReference>
<evidence type="ECO:0000313" key="7">
    <source>
        <dbReference type="EMBL" id="KAK5575084.1"/>
    </source>
</evidence>
<dbReference type="EMBL" id="JAVFKY010000006">
    <property type="protein sequence ID" value="KAK5575084.1"/>
    <property type="molecule type" value="Genomic_DNA"/>
</dbReference>
<feature type="region of interest" description="Disordered" evidence="5">
    <location>
        <begin position="89"/>
        <end position="112"/>
    </location>
</feature>
<dbReference type="Proteomes" id="UP001344447">
    <property type="component" value="Unassembled WGS sequence"/>
</dbReference>
<protein>
    <recommendedName>
        <fullName evidence="6">CBS domain-containing protein</fullName>
    </recommendedName>
</protein>
<dbReference type="GO" id="GO:0005634">
    <property type="term" value="C:nucleus"/>
    <property type="evidence" value="ECO:0007669"/>
    <property type="project" value="TreeGrafter"/>
</dbReference>
<evidence type="ECO:0000256" key="5">
    <source>
        <dbReference type="SAM" id="MobiDB-lite"/>
    </source>
</evidence>
<evidence type="ECO:0000256" key="1">
    <source>
        <dbReference type="ARBA" id="ARBA00006750"/>
    </source>
</evidence>
<dbReference type="CDD" id="cd04618">
    <property type="entry name" value="CBS_euAMPK_gamma-like_repeat1"/>
    <property type="match status" value="1"/>
</dbReference>
<feature type="domain" description="CBS" evidence="6">
    <location>
        <begin position="502"/>
        <end position="559"/>
    </location>
</feature>
<proteinExistence type="inferred from homology"/>
<dbReference type="PANTHER" id="PTHR13780:SF35">
    <property type="entry name" value="LD22662P"/>
    <property type="match status" value="1"/>
</dbReference>
<dbReference type="InterPro" id="IPR046342">
    <property type="entry name" value="CBS_dom_sf"/>
</dbReference>
<feature type="compositionally biased region" description="Polar residues" evidence="5">
    <location>
        <begin position="132"/>
        <end position="149"/>
    </location>
</feature>
<gene>
    <name evidence="7" type="ORF">RB653_010340</name>
</gene>
<dbReference type="GO" id="GO:0019887">
    <property type="term" value="F:protein kinase regulator activity"/>
    <property type="evidence" value="ECO:0007669"/>
    <property type="project" value="TreeGrafter"/>
</dbReference>
<evidence type="ECO:0000259" key="6">
    <source>
        <dbReference type="PROSITE" id="PS51371"/>
    </source>
</evidence>
<evidence type="ECO:0000313" key="8">
    <source>
        <dbReference type="Proteomes" id="UP001344447"/>
    </source>
</evidence>
<comment type="caution">
    <text evidence="7">The sequence shown here is derived from an EMBL/GenBank/DDBJ whole genome shotgun (WGS) entry which is preliminary data.</text>
</comment>
<feature type="region of interest" description="Disordered" evidence="5">
    <location>
        <begin position="126"/>
        <end position="222"/>
    </location>
</feature>
<feature type="compositionally biased region" description="Low complexity" evidence="5">
    <location>
        <begin position="163"/>
        <end position="173"/>
    </location>
</feature>
<dbReference type="CDD" id="cd04641">
    <property type="entry name" value="CBS_euAMPK_gamma-like_repeat2"/>
    <property type="match status" value="1"/>
</dbReference>
<comment type="similarity">
    <text evidence="1">Belongs to the 5'-AMP-activated protein kinase gamma subunit family.</text>
</comment>
<evidence type="ECO:0000256" key="2">
    <source>
        <dbReference type="ARBA" id="ARBA00022737"/>
    </source>
</evidence>
<dbReference type="Pfam" id="PF00571">
    <property type="entry name" value="CBS"/>
    <property type="match status" value="3"/>
</dbReference>
<dbReference type="PANTHER" id="PTHR13780">
    <property type="entry name" value="AMP-ACTIVATED PROTEIN KINASE, GAMMA REGULATORY SUBUNIT"/>
    <property type="match status" value="1"/>
</dbReference>
<dbReference type="GO" id="GO:0016208">
    <property type="term" value="F:AMP binding"/>
    <property type="evidence" value="ECO:0007669"/>
    <property type="project" value="TreeGrafter"/>
</dbReference>
<feature type="compositionally biased region" description="Low complexity" evidence="5">
    <location>
        <begin position="56"/>
        <end position="71"/>
    </location>
</feature>
<dbReference type="Gene3D" id="3.10.580.10">
    <property type="entry name" value="CBS-domain"/>
    <property type="match status" value="2"/>
</dbReference>
<feature type="compositionally biased region" description="Polar residues" evidence="5">
    <location>
        <begin position="99"/>
        <end position="112"/>
    </location>
</feature>
<dbReference type="GO" id="GO:0005737">
    <property type="term" value="C:cytoplasm"/>
    <property type="evidence" value="ECO:0007669"/>
    <property type="project" value="TreeGrafter"/>
</dbReference>
<feature type="compositionally biased region" description="Polar residues" evidence="5">
    <location>
        <begin position="43"/>
        <end position="55"/>
    </location>
</feature>
<dbReference type="SUPFAM" id="SSF54631">
    <property type="entry name" value="CBS-domain pair"/>
    <property type="match status" value="2"/>
</dbReference>
<keyword evidence="8" id="KW-1185">Reference proteome</keyword>
<dbReference type="PROSITE" id="PS51371">
    <property type="entry name" value="CBS"/>
    <property type="match status" value="4"/>
</dbReference>